<protein>
    <submittedName>
        <fullName evidence="1">Uncharacterized protein</fullName>
    </submittedName>
</protein>
<dbReference type="EMBL" id="CP081135">
    <property type="protein sequence ID" value="UEL48287.1"/>
    <property type="molecule type" value="Genomic_DNA"/>
</dbReference>
<dbReference type="Proteomes" id="UP001198983">
    <property type="component" value="Chromosome"/>
</dbReference>
<sequence length="103" mass="12251">MYIKLKIEDELLKALETDAEEYVRTCTQQAMYIIKSHYKNKNNKNLIIQESSSNLNIDTDMKKEKLFKDEIEKEFLEVSNIEKEELESNISSDEFIGEEIYNF</sequence>
<dbReference type="RefSeq" id="WP_228416419.1">
    <property type="nucleotide sequence ID" value="NZ_CP081135.1"/>
</dbReference>
<evidence type="ECO:0000313" key="1">
    <source>
        <dbReference type="EMBL" id="UEL48287.1"/>
    </source>
</evidence>
<dbReference type="AlphaFoldDB" id="A0AAX2ZGC9"/>
<proteinExistence type="predicted"/>
<accession>A0AAX2ZGC9</accession>
<gene>
    <name evidence="1" type="ORF">JW646_02205</name>
</gene>
<keyword evidence="2" id="KW-1185">Reference proteome</keyword>
<organism evidence="1 2">
    <name type="scientific">Terrisporobacter hibernicus</name>
    <dbReference type="NCBI Taxonomy" id="2813371"/>
    <lineage>
        <taxon>Bacteria</taxon>
        <taxon>Bacillati</taxon>
        <taxon>Bacillota</taxon>
        <taxon>Clostridia</taxon>
        <taxon>Peptostreptococcales</taxon>
        <taxon>Peptostreptococcaceae</taxon>
        <taxon>Terrisporobacter</taxon>
    </lineage>
</organism>
<name>A0AAX2ZGC9_9FIRM</name>
<evidence type="ECO:0000313" key="2">
    <source>
        <dbReference type="Proteomes" id="UP001198983"/>
    </source>
</evidence>
<reference evidence="1 2" key="1">
    <citation type="journal article" date="2023" name="Int. J. Syst. Evol. Microbiol.">
        <title>Terrisporobacter hibernicus sp. nov., isolated from bovine faeces in Northern Ireland.</title>
        <authorList>
            <person name="Mitchell M."/>
            <person name="Nguyen S.V."/>
            <person name="Connor M."/>
            <person name="Fairley D.J."/>
            <person name="Donoghue O."/>
            <person name="Marshall H."/>
            <person name="Koolman L."/>
            <person name="McMullan G."/>
            <person name="Schaffer K.E."/>
            <person name="McGrath J.W."/>
            <person name="Fanning S."/>
        </authorList>
    </citation>
    <scope>NUCLEOTIDE SEQUENCE [LARGE SCALE GENOMIC DNA]</scope>
    <source>
        <strain evidence="1 2">MCA3</strain>
    </source>
</reference>
<dbReference type="KEGG" id="tem:JW646_02205"/>